<dbReference type="Pfam" id="PF00646">
    <property type="entry name" value="F-box"/>
    <property type="match status" value="1"/>
</dbReference>
<gene>
    <name evidence="3" type="ORF">CISIN_1g014227mg</name>
</gene>
<dbReference type="InterPro" id="IPR055357">
    <property type="entry name" value="LRR_At1g61320_AtMIF1"/>
</dbReference>
<keyword evidence="4" id="KW-1185">Reference proteome</keyword>
<protein>
    <recommendedName>
        <fullName evidence="5">F-box domain-containing protein</fullName>
    </recommendedName>
</protein>
<sequence length="428" mass="49392">MTKRARLTPADTPEKKENMEDWFSKFPDDILVNIISRLTLKEAARTSVLSSRWKYLWNFTTALDFAGIGKDIIFPSKEEKSEYVCWVNKILSLHKGSNINKFRIRCTLDNSHGRDITNWIYTATAKKVQNFELDFWPPSHINDYAFPLERYNFLKRGHGLSGIKSLRSLCLNALKVSGEVLEFFIHSCPHLEHLYVANSSELLSLKVVGSSIPLKYLDIHYCYSMKEIEISASSLVSFRYSGKDIKLHVGNVPQLVDVVIHGAPLFQVRYFIGLVVCCFPQLKTLDLECCNEVFMEFGHWELPKLLHLKLTITEPNCESLLGLSFVLKACPFLQKLVIKIWNNNRTIGEKRHQIPVHLHQHLKVVELHEFRWLQIDPEIAFFIFRNAKVLEKMIIKPSSSRRKRALKHCANMLKDKLPQGVDLVVGSL</sequence>
<dbReference type="PANTHER" id="PTHR34145">
    <property type="entry name" value="OS02G0105600 PROTEIN"/>
    <property type="match status" value="1"/>
</dbReference>
<accession>A0A067E968</accession>
<evidence type="ECO:0000259" key="1">
    <source>
        <dbReference type="Pfam" id="PF00646"/>
    </source>
</evidence>
<dbReference type="AlphaFoldDB" id="A0A067E968"/>
<evidence type="ECO:0000313" key="4">
    <source>
        <dbReference type="Proteomes" id="UP000027120"/>
    </source>
</evidence>
<feature type="domain" description="At1g61320/AtMIF1 LRR" evidence="2">
    <location>
        <begin position="90"/>
        <end position="417"/>
    </location>
</feature>
<evidence type="ECO:0000259" key="2">
    <source>
        <dbReference type="Pfam" id="PF23622"/>
    </source>
</evidence>
<dbReference type="PANTHER" id="PTHR34145:SF68">
    <property type="entry name" value="FBD DOMAIN-CONTAINING PROTEIN"/>
    <property type="match status" value="1"/>
</dbReference>
<dbReference type="InterPro" id="IPR001810">
    <property type="entry name" value="F-box_dom"/>
</dbReference>
<evidence type="ECO:0008006" key="5">
    <source>
        <dbReference type="Google" id="ProtNLM"/>
    </source>
</evidence>
<proteinExistence type="predicted"/>
<dbReference type="Proteomes" id="UP000027120">
    <property type="component" value="Unassembled WGS sequence"/>
</dbReference>
<organism evidence="3 4">
    <name type="scientific">Citrus sinensis</name>
    <name type="common">Sweet orange</name>
    <name type="synonym">Citrus aurantium var. sinensis</name>
    <dbReference type="NCBI Taxonomy" id="2711"/>
    <lineage>
        <taxon>Eukaryota</taxon>
        <taxon>Viridiplantae</taxon>
        <taxon>Streptophyta</taxon>
        <taxon>Embryophyta</taxon>
        <taxon>Tracheophyta</taxon>
        <taxon>Spermatophyta</taxon>
        <taxon>Magnoliopsida</taxon>
        <taxon>eudicotyledons</taxon>
        <taxon>Gunneridae</taxon>
        <taxon>Pentapetalae</taxon>
        <taxon>rosids</taxon>
        <taxon>malvids</taxon>
        <taxon>Sapindales</taxon>
        <taxon>Rutaceae</taxon>
        <taxon>Aurantioideae</taxon>
        <taxon>Citrus</taxon>
    </lineage>
</organism>
<dbReference type="eggNOG" id="ENOG502S6P6">
    <property type="taxonomic scope" value="Eukaryota"/>
</dbReference>
<dbReference type="Gene3D" id="3.80.10.10">
    <property type="entry name" value="Ribonuclease Inhibitor"/>
    <property type="match status" value="1"/>
</dbReference>
<dbReference type="SUPFAM" id="SSF81383">
    <property type="entry name" value="F-box domain"/>
    <property type="match status" value="1"/>
</dbReference>
<name>A0A067E968_CITSI</name>
<dbReference type="CDD" id="cd22160">
    <property type="entry name" value="F-box_AtFBL13-like"/>
    <property type="match status" value="1"/>
</dbReference>
<evidence type="ECO:0000313" key="3">
    <source>
        <dbReference type="EMBL" id="KDO51623.1"/>
    </source>
</evidence>
<reference evidence="3 4" key="1">
    <citation type="submission" date="2014-04" db="EMBL/GenBank/DDBJ databases">
        <authorList>
            <consortium name="International Citrus Genome Consortium"/>
            <person name="Gmitter F."/>
            <person name="Chen C."/>
            <person name="Farmerie W."/>
            <person name="Harkins T."/>
            <person name="Desany B."/>
            <person name="Mohiuddin M."/>
            <person name="Kodira C."/>
            <person name="Borodovsky M."/>
            <person name="Lomsadze A."/>
            <person name="Burns P."/>
            <person name="Jenkins J."/>
            <person name="Prochnik S."/>
            <person name="Shu S."/>
            <person name="Chapman J."/>
            <person name="Pitluck S."/>
            <person name="Schmutz J."/>
            <person name="Rokhsar D."/>
        </authorList>
    </citation>
    <scope>NUCLEOTIDE SEQUENCE</scope>
</reference>
<dbReference type="InterPro" id="IPR032675">
    <property type="entry name" value="LRR_dom_sf"/>
</dbReference>
<dbReference type="EMBL" id="KK785052">
    <property type="protein sequence ID" value="KDO51623.1"/>
    <property type="molecule type" value="Genomic_DNA"/>
</dbReference>
<dbReference type="InterPro" id="IPR053772">
    <property type="entry name" value="At1g61320/At1g61330-like"/>
</dbReference>
<dbReference type="SUPFAM" id="SSF52058">
    <property type="entry name" value="L domain-like"/>
    <property type="match status" value="1"/>
</dbReference>
<dbReference type="Pfam" id="PF23622">
    <property type="entry name" value="LRR_At1g61320_AtMIF1"/>
    <property type="match status" value="1"/>
</dbReference>
<dbReference type="STRING" id="2711.A0A067E968"/>
<dbReference type="PaxDb" id="2711-XP_006493126.1"/>
<dbReference type="InterPro" id="IPR053781">
    <property type="entry name" value="F-box_AtFBL13-like"/>
</dbReference>
<dbReference type="InterPro" id="IPR036047">
    <property type="entry name" value="F-box-like_dom_sf"/>
</dbReference>
<feature type="domain" description="F-box" evidence="1">
    <location>
        <begin position="23"/>
        <end position="58"/>
    </location>
</feature>